<evidence type="ECO:0000256" key="1">
    <source>
        <dbReference type="SAM" id="MobiDB-lite"/>
    </source>
</evidence>
<evidence type="ECO:0000313" key="3">
    <source>
        <dbReference type="Proteomes" id="UP001626550"/>
    </source>
</evidence>
<dbReference type="EMBL" id="JBJKFK010000380">
    <property type="protein sequence ID" value="KAL3317460.1"/>
    <property type="molecule type" value="Genomic_DNA"/>
</dbReference>
<dbReference type="Proteomes" id="UP001626550">
    <property type="component" value="Unassembled WGS sequence"/>
</dbReference>
<protein>
    <submittedName>
        <fullName evidence="2">Uncharacterized protein</fullName>
    </submittedName>
</protein>
<feature type="compositionally biased region" description="Basic and acidic residues" evidence="1">
    <location>
        <begin position="213"/>
        <end position="227"/>
    </location>
</feature>
<accession>A0ABD2QD39</accession>
<evidence type="ECO:0000313" key="2">
    <source>
        <dbReference type="EMBL" id="KAL3317460.1"/>
    </source>
</evidence>
<feature type="region of interest" description="Disordered" evidence="1">
    <location>
        <begin position="208"/>
        <end position="228"/>
    </location>
</feature>
<organism evidence="2 3">
    <name type="scientific">Cichlidogyrus casuarinus</name>
    <dbReference type="NCBI Taxonomy" id="1844966"/>
    <lineage>
        <taxon>Eukaryota</taxon>
        <taxon>Metazoa</taxon>
        <taxon>Spiralia</taxon>
        <taxon>Lophotrochozoa</taxon>
        <taxon>Platyhelminthes</taxon>
        <taxon>Monogenea</taxon>
        <taxon>Monopisthocotylea</taxon>
        <taxon>Dactylogyridea</taxon>
        <taxon>Ancyrocephalidae</taxon>
        <taxon>Cichlidogyrus</taxon>
    </lineage>
</organism>
<gene>
    <name evidence="2" type="ORF">Ciccas_003894</name>
</gene>
<sequence length="243" mass="27824">MSVITVDPISGIGLFRPEHDPLAGSHIKRKCPNTRNPITLTGYLPECDYLYDSESVKTRPREARDIICLRGDLGEEANQFRNRSRNYSLRKYRSLAPFNFSANRNPITGEGNFGREWDPIYKYRGQLRRNRPAQLDFKRDPITHSVPLINMGENSYKTGLRITQRDPTVSNRDLLTHREKSATPEKSSFMDRIKNTCKSSLEYQSQSRVVSKGNKDEQLESSLRKSSESVIHSGGKRNFLSAL</sequence>
<proteinExistence type="predicted"/>
<dbReference type="AlphaFoldDB" id="A0ABD2QD39"/>
<reference evidence="2 3" key="1">
    <citation type="submission" date="2024-11" db="EMBL/GenBank/DDBJ databases">
        <title>Adaptive evolution of stress response genes in parasites aligns with host niche diversity.</title>
        <authorList>
            <person name="Hahn C."/>
            <person name="Resl P."/>
        </authorList>
    </citation>
    <scope>NUCLEOTIDE SEQUENCE [LARGE SCALE GENOMIC DNA]</scope>
    <source>
        <strain evidence="2">EGGRZ-B1_66</strain>
        <tissue evidence="2">Body</tissue>
    </source>
</reference>
<name>A0ABD2QD39_9PLAT</name>
<comment type="caution">
    <text evidence="2">The sequence shown here is derived from an EMBL/GenBank/DDBJ whole genome shotgun (WGS) entry which is preliminary data.</text>
</comment>
<keyword evidence="3" id="KW-1185">Reference proteome</keyword>